<dbReference type="InterPro" id="IPR036812">
    <property type="entry name" value="NAD(P)_OxRdtase_dom_sf"/>
</dbReference>
<dbReference type="InterPro" id="IPR023210">
    <property type="entry name" value="NADP_OxRdtase_dom"/>
</dbReference>
<dbReference type="SUPFAM" id="SSF51430">
    <property type="entry name" value="NAD(P)-linked oxidoreductase"/>
    <property type="match status" value="1"/>
</dbReference>
<dbReference type="RefSeq" id="WP_349246328.1">
    <property type="nucleotide sequence ID" value="NZ_JASCXX010000026.1"/>
</dbReference>
<dbReference type="CDD" id="cd19084">
    <property type="entry name" value="AKR_AKR11B1-like"/>
    <property type="match status" value="1"/>
</dbReference>
<dbReference type="GO" id="GO:0016491">
    <property type="term" value="F:oxidoreductase activity"/>
    <property type="evidence" value="ECO:0007669"/>
    <property type="project" value="UniProtKB-KW"/>
</dbReference>
<name>A0AAW6U4V3_9BACT</name>
<gene>
    <name evidence="3" type="ORF">QJ522_17800</name>
</gene>
<dbReference type="PANTHER" id="PTHR43364">
    <property type="entry name" value="NADH-SPECIFIC METHYLGLYOXAL REDUCTASE-RELATED"/>
    <property type="match status" value="1"/>
</dbReference>
<keyword evidence="4" id="KW-1185">Reference proteome</keyword>
<comment type="caution">
    <text evidence="3">The sequence shown here is derived from an EMBL/GenBank/DDBJ whole genome shotgun (WGS) entry which is preliminary data.</text>
</comment>
<keyword evidence="1" id="KW-0560">Oxidoreductase</keyword>
<evidence type="ECO:0000256" key="1">
    <source>
        <dbReference type="ARBA" id="ARBA00023002"/>
    </source>
</evidence>
<evidence type="ECO:0000259" key="2">
    <source>
        <dbReference type="Pfam" id="PF00248"/>
    </source>
</evidence>
<sequence>MERIRLGRSGLSVSPVAFGTWQLSPRFWGDVDKKQVLAAVGLAFDKGINFFDTADAYGDGYGESTLGEAIRDLPRDEIVICTKVYNHFNPDGSRYPDLSRDHLIERCEASLKRLGIETVDLYLLHFYDGLTPLAEVADTLNRLREQGKVRAIGVSNHNVEQVRAQRCFGPYDVVQPPYSLIDPAGENDLLPYCQGQDLGVMIYSPMHKGLLTGKYRGDETFADFRKHHPDFQGQRFRDLCQAVQSLAPMAERYGLTLYQLILAATLMHPAIHVAACGFKSPDQVAEAAGAMGRRIERPDVFAIRKALGPTGTKIIDAAGTRK</sequence>
<protein>
    <submittedName>
        <fullName evidence="3">Aldo/keto reductase</fullName>
    </submittedName>
</protein>
<dbReference type="Proteomes" id="UP001431776">
    <property type="component" value="Unassembled WGS sequence"/>
</dbReference>
<evidence type="ECO:0000313" key="4">
    <source>
        <dbReference type="Proteomes" id="UP001431776"/>
    </source>
</evidence>
<reference evidence="3" key="1">
    <citation type="submission" date="2023-05" db="EMBL/GenBank/DDBJ databases">
        <title>Anaerotaeda fermentans gen. nov., sp. nov., a novel anaerobic planctomycete of the new family within the order Sedimentisphaerales isolated from Taman Peninsula, Russia.</title>
        <authorList>
            <person name="Khomyakova M.A."/>
            <person name="Merkel A.Y."/>
            <person name="Slobodkin A.I."/>
        </authorList>
    </citation>
    <scope>NUCLEOTIDE SEQUENCE</scope>
    <source>
        <strain evidence="3">M17dextr</strain>
    </source>
</reference>
<dbReference type="InterPro" id="IPR020471">
    <property type="entry name" value="AKR"/>
</dbReference>
<dbReference type="Gene3D" id="3.20.20.100">
    <property type="entry name" value="NADP-dependent oxidoreductase domain"/>
    <property type="match status" value="1"/>
</dbReference>
<dbReference type="Pfam" id="PF00248">
    <property type="entry name" value="Aldo_ket_red"/>
    <property type="match status" value="1"/>
</dbReference>
<dbReference type="PRINTS" id="PR00069">
    <property type="entry name" value="ALDKETRDTASE"/>
</dbReference>
<proteinExistence type="predicted"/>
<accession>A0AAW6U4V3</accession>
<feature type="domain" description="NADP-dependent oxidoreductase" evidence="2">
    <location>
        <begin position="16"/>
        <end position="304"/>
    </location>
</feature>
<organism evidence="3 4">
    <name type="scientific">Anaerobaca lacustris</name>
    <dbReference type="NCBI Taxonomy" id="3044600"/>
    <lineage>
        <taxon>Bacteria</taxon>
        <taxon>Pseudomonadati</taxon>
        <taxon>Planctomycetota</taxon>
        <taxon>Phycisphaerae</taxon>
        <taxon>Sedimentisphaerales</taxon>
        <taxon>Anaerobacaceae</taxon>
        <taxon>Anaerobaca</taxon>
    </lineage>
</organism>
<dbReference type="PANTHER" id="PTHR43364:SF4">
    <property type="entry name" value="NAD(P)-LINKED OXIDOREDUCTASE SUPERFAMILY PROTEIN"/>
    <property type="match status" value="1"/>
</dbReference>
<dbReference type="EMBL" id="JASCXX010000026">
    <property type="protein sequence ID" value="MDI6450919.1"/>
    <property type="molecule type" value="Genomic_DNA"/>
</dbReference>
<dbReference type="AlphaFoldDB" id="A0AAW6U4V3"/>
<dbReference type="InterPro" id="IPR050523">
    <property type="entry name" value="AKR_Detox_Biosynth"/>
</dbReference>
<dbReference type="GO" id="GO:0005829">
    <property type="term" value="C:cytosol"/>
    <property type="evidence" value="ECO:0007669"/>
    <property type="project" value="TreeGrafter"/>
</dbReference>
<evidence type="ECO:0000313" key="3">
    <source>
        <dbReference type="EMBL" id="MDI6450919.1"/>
    </source>
</evidence>